<proteinExistence type="predicted"/>
<dbReference type="GO" id="GO:0016301">
    <property type="term" value="F:kinase activity"/>
    <property type="evidence" value="ECO:0007669"/>
    <property type="project" value="UniProtKB-KW"/>
</dbReference>
<dbReference type="InterPro" id="IPR000595">
    <property type="entry name" value="cNMP-bd_dom"/>
</dbReference>
<evidence type="ECO:0000259" key="1">
    <source>
        <dbReference type="Pfam" id="PF00027"/>
    </source>
</evidence>
<sequence>MIKIHFEPLDIKKKKILIEKNSPCNKLFFVNKGLLRAFYIDSNGNEFTRRISWESGFLTNMDSFRKNGIDNNETIECIENAEILQITKKDLDLLLSGSENLAKVYQAILEKYMAINIRRYHHISTSTPLERLIYFNKNYPSLKNRINDSILASFLSISRKTLIRTKQELIRR</sequence>
<organism evidence="2 3">
    <name type="scientific">Cruoricaptor ignavus</name>
    <dbReference type="NCBI Taxonomy" id="1118202"/>
    <lineage>
        <taxon>Bacteria</taxon>
        <taxon>Pseudomonadati</taxon>
        <taxon>Bacteroidota</taxon>
        <taxon>Flavobacteriia</taxon>
        <taxon>Flavobacteriales</taxon>
        <taxon>Weeksellaceae</taxon>
        <taxon>Cruoricaptor</taxon>
    </lineage>
</organism>
<accession>A0A1M6HV60</accession>
<dbReference type="SUPFAM" id="SSF51206">
    <property type="entry name" value="cAMP-binding domain-like"/>
    <property type="match status" value="1"/>
</dbReference>
<gene>
    <name evidence="2" type="ORF">SAMN05443429_1206</name>
</gene>
<dbReference type="STRING" id="1118202.SAMN05443429_1206"/>
<dbReference type="InterPro" id="IPR014710">
    <property type="entry name" value="RmlC-like_jellyroll"/>
</dbReference>
<feature type="domain" description="Cyclic nucleotide-binding" evidence="1">
    <location>
        <begin position="11"/>
        <end position="95"/>
    </location>
</feature>
<protein>
    <submittedName>
        <fullName evidence="2">cAMP-binding domain of CRP or a regulatory subunit of cAMP-dependent protein kinases</fullName>
    </submittedName>
</protein>
<dbReference type="Proteomes" id="UP000184335">
    <property type="component" value="Unassembled WGS sequence"/>
</dbReference>
<dbReference type="Gene3D" id="2.60.120.10">
    <property type="entry name" value="Jelly Rolls"/>
    <property type="match status" value="1"/>
</dbReference>
<reference evidence="2 3" key="1">
    <citation type="submission" date="2016-11" db="EMBL/GenBank/DDBJ databases">
        <authorList>
            <person name="Jaros S."/>
            <person name="Januszkiewicz K."/>
            <person name="Wedrychowicz H."/>
        </authorList>
    </citation>
    <scope>NUCLEOTIDE SEQUENCE [LARGE SCALE GENOMIC DNA]</scope>
    <source>
        <strain evidence="2 3">DSM 25479</strain>
    </source>
</reference>
<dbReference type="AlphaFoldDB" id="A0A1M6HV60"/>
<name>A0A1M6HV60_9FLAO</name>
<keyword evidence="2" id="KW-0418">Kinase</keyword>
<dbReference type="Pfam" id="PF00027">
    <property type="entry name" value="cNMP_binding"/>
    <property type="match status" value="1"/>
</dbReference>
<evidence type="ECO:0000313" key="2">
    <source>
        <dbReference type="EMBL" id="SHJ26089.1"/>
    </source>
</evidence>
<dbReference type="InterPro" id="IPR018490">
    <property type="entry name" value="cNMP-bd_dom_sf"/>
</dbReference>
<keyword evidence="2" id="KW-0808">Transferase</keyword>
<keyword evidence="3" id="KW-1185">Reference proteome</keyword>
<dbReference type="EMBL" id="FQYI01000020">
    <property type="protein sequence ID" value="SHJ26089.1"/>
    <property type="molecule type" value="Genomic_DNA"/>
</dbReference>
<evidence type="ECO:0000313" key="3">
    <source>
        <dbReference type="Proteomes" id="UP000184335"/>
    </source>
</evidence>